<organism evidence="3 4">
    <name type="scientific">Edaphobacter aggregans</name>
    <dbReference type="NCBI Taxonomy" id="570835"/>
    <lineage>
        <taxon>Bacteria</taxon>
        <taxon>Pseudomonadati</taxon>
        <taxon>Acidobacteriota</taxon>
        <taxon>Terriglobia</taxon>
        <taxon>Terriglobales</taxon>
        <taxon>Acidobacteriaceae</taxon>
        <taxon>Edaphobacter</taxon>
    </lineage>
</organism>
<evidence type="ECO:0000313" key="4">
    <source>
        <dbReference type="Proteomes" id="UP000269669"/>
    </source>
</evidence>
<sequence>MQSSRPLLSISIPTYNRSVFLDELLSCLLDQCVSNPKIELLISDNDSSDETPNIVKAYIDRGLEICYLRNASNIGADRNFLQCFERARGKYVWIIGDDDVVTPGAIKKIIAYLEASEYNLIYLNSYIFDDSMSSKRIKSYRAPKVIKDAKVFVRAIHVNLTFISGIITNKDYVMSSNQKDLSSLVGTNLVHLGWTYAALNGYVRGLYIYEELVGMRTNNTGGYMLSQVFGENLNNITEDRLQDPTMARSVINGTLMRFLPAALLKLRRSPVRFEKEQASDTILTPIFGSNFRYWLFVFPILKMPYVLASGWLILIRVFNKLDKTLGSMLMR</sequence>
<dbReference type="SUPFAM" id="SSF53448">
    <property type="entry name" value="Nucleotide-diphospho-sugar transferases"/>
    <property type="match status" value="1"/>
</dbReference>
<evidence type="ECO:0000259" key="2">
    <source>
        <dbReference type="Pfam" id="PF00535"/>
    </source>
</evidence>
<dbReference type="CDD" id="cd00761">
    <property type="entry name" value="Glyco_tranf_GTA_type"/>
    <property type="match status" value="1"/>
</dbReference>
<dbReference type="PANTHER" id="PTHR22916:SF3">
    <property type="entry name" value="UDP-GLCNAC:BETAGAL BETA-1,3-N-ACETYLGLUCOSAMINYLTRANSFERASE-LIKE PROTEIN 1"/>
    <property type="match status" value="1"/>
</dbReference>
<evidence type="ECO:0000313" key="3">
    <source>
        <dbReference type="EMBL" id="RSL16391.1"/>
    </source>
</evidence>
<keyword evidence="1" id="KW-0472">Membrane</keyword>
<comment type="caution">
    <text evidence="3">The sequence shown here is derived from an EMBL/GenBank/DDBJ whole genome shotgun (WGS) entry which is preliminary data.</text>
</comment>
<dbReference type="InterPro" id="IPR001173">
    <property type="entry name" value="Glyco_trans_2-like"/>
</dbReference>
<feature type="transmembrane region" description="Helical" evidence="1">
    <location>
        <begin position="293"/>
        <end position="318"/>
    </location>
</feature>
<gene>
    <name evidence="3" type="ORF">EDE15_1904</name>
</gene>
<dbReference type="Proteomes" id="UP000269669">
    <property type="component" value="Unassembled WGS sequence"/>
</dbReference>
<dbReference type="Pfam" id="PF00535">
    <property type="entry name" value="Glycos_transf_2"/>
    <property type="match status" value="1"/>
</dbReference>
<dbReference type="InterPro" id="IPR029044">
    <property type="entry name" value="Nucleotide-diphossugar_trans"/>
</dbReference>
<keyword evidence="3" id="KW-0808">Transferase</keyword>
<keyword evidence="1" id="KW-0812">Transmembrane</keyword>
<name>A0A3R9WG36_9BACT</name>
<dbReference type="PANTHER" id="PTHR22916">
    <property type="entry name" value="GLYCOSYLTRANSFERASE"/>
    <property type="match status" value="1"/>
</dbReference>
<accession>A0A3R9WG36</accession>
<proteinExistence type="predicted"/>
<dbReference type="OrthoDB" id="9815829at2"/>
<protein>
    <submittedName>
        <fullName evidence="3">Glycosyltransferase involved in cell wall biosynthesis</fullName>
    </submittedName>
</protein>
<dbReference type="Gene3D" id="3.90.550.10">
    <property type="entry name" value="Spore Coat Polysaccharide Biosynthesis Protein SpsA, Chain A"/>
    <property type="match status" value="1"/>
</dbReference>
<reference evidence="3 4" key="1">
    <citation type="submission" date="2018-12" db="EMBL/GenBank/DDBJ databases">
        <title>Sequencing of bacterial isolates from soil warming experiment in Harvard Forest, Massachusetts, USA.</title>
        <authorList>
            <person name="Deangelis K."/>
        </authorList>
    </citation>
    <scope>NUCLEOTIDE SEQUENCE [LARGE SCALE GENOMIC DNA]</scope>
    <source>
        <strain evidence="3 4">EB153</strain>
    </source>
</reference>
<dbReference type="GO" id="GO:0016758">
    <property type="term" value="F:hexosyltransferase activity"/>
    <property type="evidence" value="ECO:0007669"/>
    <property type="project" value="UniProtKB-ARBA"/>
</dbReference>
<dbReference type="RefSeq" id="WP_125485002.1">
    <property type="nucleotide sequence ID" value="NZ_RSDW01000001.1"/>
</dbReference>
<evidence type="ECO:0000256" key="1">
    <source>
        <dbReference type="SAM" id="Phobius"/>
    </source>
</evidence>
<dbReference type="AlphaFoldDB" id="A0A3R9WG36"/>
<feature type="domain" description="Glycosyltransferase 2-like" evidence="2">
    <location>
        <begin position="9"/>
        <end position="138"/>
    </location>
</feature>
<keyword evidence="1" id="KW-1133">Transmembrane helix</keyword>
<keyword evidence="4" id="KW-1185">Reference proteome</keyword>
<dbReference type="EMBL" id="RSDW01000001">
    <property type="protein sequence ID" value="RSL16391.1"/>
    <property type="molecule type" value="Genomic_DNA"/>
</dbReference>